<dbReference type="SUPFAM" id="SSF55144">
    <property type="entry name" value="LigT-like"/>
    <property type="match status" value="1"/>
</dbReference>
<dbReference type="Proteomes" id="UP000180166">
    <property type="component" value="Chromosome"/>
</dbReference>
<protein>
    <recommendedName>
        <fullName evidence="3">2'-5' RNA ligase family protein</fullName>
    </recommendedName>
</protein>
<organism evidence="1 2">
    <name type="scientific">Nocardia seriolae</name>
    <dbReference type="NCBI Taxonomy" id="37332"/>
    <lineage>
        <taxon>Bacteria</taxon>
        <taxon>Bacillati</taxon>
        <taxon>Actinomycetota</taxon>
        <taxon>Actinomycetes</taxon>
        <taxon>Mycobacteriales</taxon>
        <taxon>Nocardiaceae</taxon>
        <taxon>Nocardia</taxon>
    </lineage>
</organism>
<dbReference type="EMBL" id="CP017839">
    <property type="protein sequence ID" value="APA97068.1"/>
    <property type="molecule type" value="Genomic_DNA"/>
</dbReference>
<dbReference type="Pfam" id="PF13563">
    <property type="entry name" value="2_5_RNA_ligase2"/>
    <property type="match status" value="1"/>
</dbReference>
<accession>A0ABC8ASI1</accession>
<dbReference type="AlphaFoldDB" id="A0ABC8ASI1"/>
<name>A0ABC8ASI1_9NOCA</name>
<proteinExistence type="predicted"/>
<dbReference type="KEGG" id="nsr:NS506_03011"/>
<gene>
    <name evidence="1" type="ORF">NS506_03011</name>
</gene>
<evidence type="ECO:0000313" key="1">
    <source>
        <dbReference type="EMBL" id="APA97068.1"/>
    </source>
</evidence>
<dbReference type="InterPro" id="IPR009097">
    <property type="entry name" value="Cyclic_Pdiesterase"/>
</dbReference>
<evidence type="ECO:0008006" key="3">
    <source>
        <dbReference type="Google" id="ProtNLM"/>
    </source>
</evidence>
<sequence>MIRDTRSGTFPPALPTSLSDRRSIRENDWAAFRTVPQMIDHWGRRDWPADHETYFWYLTFHDPELVELVRRCNDKLNLDGIDFVPLDGLHVTMLRIGDLDEIKDEDIQALTDEAKSKLDEVKPFKLEVGPLAGSRGAIRFTVSPWTELFHLHRAIRKSTRQVLPSIPLASTENFRPHLGIGYSNQRQDAEPIIKQISTIRDLNTVTVQVDSIKIVKLRRESQAYRWNDVATLELGAN</sequence>
<reference evidence="1 2" key="1">
    <citation type="submission" date="2016-10" db="EMBL/GenBank/DDBJ databases">
        <title>Genome sequence of Nocardia seriolae strain EM150506, isolated from Anguila japonica.</title>
        <authorList>
            <person name="Han H.-J."/>
        </authorList>
    </citation>
    <scope>NUCLEOTIDE SEQUENCE [LARGE SCALE GENOMIC DNA]</scope>
    <source>
        <strain evidence="1 2">EM150506</strain>
    </source>
</reference>
<dbReference type="Gene3D" id="3.90.1140.10">
    <property type="entry name" value="Cyclic phosphodiesterase"/>
    <property type="match status" value="1"/>
</dbReference>
<evidence type="ECO:0000313" key="2">
    <source>
        <dbReference type="Proteomes" id="UP000180166"/>
    </source>
</evidence>